<feature type="transmembrane region" description="Helical" evidence="3">
    <location>
        <begin position="302"/>
        <end position="322"/>
    </location>
</feature>
<evidence type="ECO:0008006" key="6">
    <source>
        <dbReference type="Google" id="ProtNLM"/>
    </source>
</evidence>
<feature type="region of interest" description="Disordered" evidence="2">
    <location>
        <begin position="593"/>
        <end position="612"/>
    </location>
</feature>
<keyword evidence="3" id="KW-1133">Transmembrane helix</keyword>
<name>A0A9Q1L0H4_9CARY</name>
<reference evidence="4" key="1">
    <citation type="submission" date="2022-04" db="EMBL/GenBank/DDBJ databases">
        <title>Carnegiea gigantea Genome sequencing and assembly v2.</title>
        <authorList>
            <person name="Copetti D."/>
            <person name="Sanderson M.J."/>
            <person name="Burquez A."/>
            <person name="Wojciechowski M.F."/>
        </authorList>
    </citation>
    <scope>NUCLEOTIDE SEQUENCE</scope>
    <source>
        <strain evidence="4">SGP5-SGP5p</strain>
        <tissue evidence="4">Aerial part</tissue>
    </source>
</reference>
<feature type="compositionally biased region" description="Polar residues" evidence="2">
    <location>
        <begin position="1"/>
        <end position="12"/>
    </location>
</feature>
<evidence type="ECO:0000256" key="1">
    <source>
        <dbReference type="SAM" id="Coils"/>
    </source>
</evidence>
<feature type="compositionally biased region" description="Basic and acidic residues" evidence="2">
    <location>
        <begin position="673"/>
        <end position="693"/>
    </location>
</feature>
<dbReference type="OrthoDB" id="723791at2759"/>
<feature type="region of interest" description="Disordered" evidence="2">
    <location>
        <begin position="1"/>
        <end position="60"/>
    </location>
</feature>
<keyword evidence="1" id="KW-0175">Coiled coil</keyword>
<evidence type="ECO:0000313" key="5">
    <source>
        <dbReference type="Proteomes" id="UP001153076"/>
    </source>
</evidence>
<sequence>MSSGSGASTEDNVSLVEKSGEDVRVCGSDGDDTADVDADSGNGSGKGKSRKRRRHPIVEGRRRKTADDGFVFNKDRRGVRGVVPVSVKGRYTLEKIYKFNKTFKPYQREAIKGTILKPILKYRPFSMELTTALVQAWVPQKKTFRLVGRLVLFSMYVVAFLTGLPVIGKRVEFGDDDLSTTEFTRMYATEKSDKLKREKGSKKPVFRNYIKVMKKLLDTNKEPEKLGLWLSLYAWMVISGVMFPRTPYGAACSVQNYMEDIRRMGEYAWAKAMWRVPVEAVKEMQRKLEGPISDWYHKCDQYIANFRFGFICLFVVVVSVVLRAHCTVVKHDKGRFLQLASWDSNPCLTPPREEEMMVPTVRDLIKTDRFGYYLLDGEERLERAREELHAEKGKHIDTEKRLKFWMTHVKELDARLNICEAHREHQDARHQPGGDVWVGVHSESGMETLARAGNDVRELKGGEEDATFPTIGHILGDSCEGQNMATMTVDAVTSPENCVNVGLTPQYNESDVEPSPTVEDAGKTPSDATVMSFREGKVGTHEPHGEQQHPDPVLRESGALPETAEGEEVAKAEDGVFCVDEVDVAGHKAPREGVTMAPKSSAGNVEVGTPAGTEGLGNEVMIEPSMQFVNHGLSIAVESTAVDGAAANEACVEPPLGPSVENGTYLEDDAHITPESERTMSPDADDVPREADNVGKSSNIVTHMKRRPRCRKPAAAHDTPYTDPTHLPGVRNRQKDMTKWMTGADTAGAGSDPVREG</sequence>
<feature type="compositionally biased region" description="Acidic residues" evidence="2">
    <location>
        <begin position="29"/>
        <end position="38"/>
    </location>
</feature>
<keyword evidence="3" id="KW-0472">Membrane</keyword>
<feature type="coiled-coil region" evidence="1">
    <location>
        <begin position="374"/>
        <end position="401"/>
    </location>
</feature>
<keyword evidence="5" id="KW-1185">Reference proteome</keyword>
<dbReference type="Proteomes" id="UP001153076">
    <property type="component" value="Unassembled WGS sequence"/>
</dbReference>
<evidence type="ECO:0000313" key="4">
    <source>
        <dbReference type="EMBL" id="KAJ8453380.1"/>
    </source>
</evidence>
<dbReference type="EMBL" id="JAKOGI010000001">
    <property type="protein sequence ID" value="KAJ8453380.1"/>
    <property type="molecule type" value="Genomic_DNA"/>
</dbReference>
<accession>A0A9Q1L0H4</accession>
<feature type="transmembrane region" description="Helical" evidence="3">
    <location>
        <begin position="226"/>
        <end position="243"/>
    </location>
</feature>
<protein>
    <recommendedName>
        <fullName evidence="6">Aminotransferase-like plant mobile domain-containing protein</fullName>
    </recommendedName>
</protein>
<proteinExistence type="predicted"/>
<feature type="region of interest" description="Disordered" evidence="2">
    <location>
        <begin position="673"/>
        <end position="735"/>
    </location>
</feature>
<organism evidence="4 5">
    <name type="scientific">Carnegiea gigantea</name>
    <dbReference type="NCBI Taxonomy" id="171969"/>
    <lineage>
        <taxon>Eukaryota</taxon>
        <taxon>Viridiplantae</taxon>
        <taxon>Streptophyta</taxon>
        <taxon>Embryophyta</taxon>
        <taxon>Tracheophyta</taxon>
        <taxon>Spermatophyta</taxon>
        <taxon>Magnoliopsida</taxon>
        <taxon>eudicotyledons</taxon>
        <taxon>Gunneridae</taxon>
        <taxon>Pentapetalae</taxon>
        <taxon>Caryophyllales</taxon>
        <taxon>Cactineae</taxon>
        <taxon>Cactaceae</taxon>
        <taxon>Cactoideae</taxon>
        <taxon>Echinocereeae</taxon>
        <taxon>Carnegiea</taxon>
    </lineage>
</organism>
<gene>
    <name evidence="4" type="ORF">Cgig2_008264</name>
</gene>
<feature type="compositionally biased region" description="Basic residues" evidence="2">
    <location>
        <begin position="703"/>
        <end position="714"/>
    </location>
</feature>
<feature type="region of interest" description="Disordered" evidence="2">
    <location>
        <begin position="506"/>
        <end position="527"/>
    </location>
</feature>
<keyword evidence="3" id="KW-0812">Transmembrane</keyword>
<feature type="transmembrane region" description="Helical" evidence="3">
    <location>
        <begin position="150"/>
        <end position="168"/>
    </location>
</feature>
<evidence type="ECO:0000256" key="2">
    <source>
        <dbReference type="SAM" id="MobiDB-lite"/>
    </source>
</evidence>
<dbReference type="AlphaFoldDB" id="A0A9Q1L0H4"/>
<comment type="caution">
    <text evidence="4">The sequence shown here is derived from an EMBL/GenBank/DDBJ whole genome shotgun (WGS) entry which is preliminary data.</text>
</comment>
<evidence type="ECO:0000256" key="3">
    <source>
        <dbReference type="SAM" id="Phobius"/>
    </source>
</evidence>